<dbReference type="InterPro" id="IPR007421">
    <property type="entry name" value="Schlafen_AlbA_2_dom"/>
</dbReference>
<dbReference type="Pfam" id="PF13749">
    <property type="entry name" value="HATPase_c_4"/>
    <property type="match status" value="1"/>
</dbReference>
<comment type="caution">
    <text evidence="3">The sequence shown here is derived from an EMBL/GenBank/DDBJ whole genome shotgun (WGS) entry which is preliminary data.</text>
</comment>
<evidence type="ECO:0000259" key="1">
    <source>
        <dbReference type="Pfam" id="PF04326"/>
    </source>
</evidence>
<dbReference type="Pfam" id="PF18685">
    <property type="entry name" value="DUF5635"/>
    <property type="match status" value="1"/>
</dbReference>
<evidence type="ECO:0000313" key="3">
    <source>
        <dbReference type="EMBL" id="MCF4005603.1"/>
    </source>
</evidence>
<dbReference type="Gene3D" id="1.10.10.10">
    <property type="entry name" value="Winged helix-like DNA-binding domain superfamily/Winged helix DNA-binding domain"/>
    <property type="match status" value="1"/>
</dbReference>
<evidence type="ECO:0000313" key="4">
    <source>
        <dbReference type="Proteomes" id="UP001139336"/>
    </source>
</evidence>
<proteinExistence type="predicted"/>
<name>A0A9X1QPS8_9CORY</name>
<protein>
    <submittedName>
        <fullName evidence="3">DUF5635 domain-containing protein</fullName>
    </submittedName>
</protein>
<reference evidence="3" key="1">
    <citation type="submission" date="2022-01" db="EMBL/GenBank/DDBJ databases">
        <title>Corynebacterium sp. nov isolated from isolated from the feces of the greater white-fronted geese (Anser albifrons) at Poyang Lake, PR China.</title>
        <authorList>
            <person name="Liu Q."/>
        </authorList>
    </citation>
    <scope>NUCLEOTIDE SEQUENCE</scope>
    <source>
        <strain evidence="3">JCM 32435</strain>
    </source>
</reference>
<dbReference type="Pfam" id="PF04326">
    <property type="entry name" value="SLFN_AlbA_2"/>
    <property type="match status" value="1"/>
</dbReference>
<dbReference type="InterPro" id="IPR038475">
    <property type="entry name" value="RecG_C_sf"/>
</dbReference>
<feature type="domain" description="DUF5635" evidence="2">
    <location>
        <begin position="434"/>
        <end position="525"/>
    </location>
</feature>
<dbReference type="EMBL" id="JAKGSI010000001">
    <property type="protein sequence ID" value="MCF4005603.1"/>
    <property type="molecule type" value="Genomic_DNA"/>
</dbReference>
<sequence>MMTRPPSHPPHRPRSPRAAFEPDVHRILGSAQDGFLREHVETQWIEFKEEAGRRSGPIIEPGHRENPTAAKKLAHAVACMANSVDGGALIVGVEDKEGQVIGTMLDAAWLQQRIDALVGIAPEVCPYEVEGQRVLTLYVPPAPEPIEDTKGRLRWRVGDSCQPVTRAQWWERRRDRPGCDPLALPSPARLADVRPDALAFARACVRKSAGKKAAAAPAPVFLDSLGALTSSGHLTEAAALLFTRSPRPGFAYVRVGARGEGFDDAHPSPPTPPPAPEQDISVLEQLQRMEASLSATMPSTTLTLGEVPQHIPALPRRATREALMNALIHRDWARPEPVEVRWDPADSRLEVRSPGGFVPGMSAERVLSRHASASPALADLCRALRLTGPHGMGVPRMCQAMLSLGHPLPTVREVHDAAGPAVLTTLAGGPPHRPMLELQRRLVPAARRTDYRVAVLLSELLRHGVLTQRLLAERLCTTREAARVALETAAQTMVAGQALIIPLPIDDDAASRTPWILGPTARRILAGRADTRRSAHAQKEEEQARLRSGLDVWLREFPTLSATQLMQIADVPRATAQRFLDELVEDGTLELDGRGGVRREHAKKRGET</sequence>
<dbReference type="InterPro" id="IPR040728">
    <property type="entry name" value="DUF5635"/>
</dbReference>
<dbReference type="Proteomes" id="UP001139336">
    <property type="component" value="Unassembled WGS sequence"/>
</dbReference>
<dbReference type="Gene3D" id="6.10.10.130">
    <property type="match status" value="1"/>
</dbReference>
<accession>A0A9X1QPS8</accession>
<evidence type="ECO:0000259" key="2">
    <source>
        <dbReference type="Pfam" id="PF18685"/>
    </source>
</evidence>
<dbReference type="Gene3D" id="3.30.565.60">
    <property type="match status" value="1"/>
</dbReference>
<feature type="domain" description="Schlafen AlbA-2" evidence="1">
    <location>
        <begin position="41"/>
        <end position="164"/>
    </location>
</feature>
<dbReference type="RefSeq" id="WP_236117417.1">
    <property type="nucleotide sequence ID" value="NZ_JAKGSI010000001.1"/>
</dbReference>
<dbReference type="AlphaFoldDB" id="A0A9X1QPS8"/>
<dbReference type="Gene3D" id="1.10.10.2340">
    <property type="match status" value="1"/>
</dbReference>
<gene>
    <name evidence="3" type="ORF">L1O03_00175</name>
</gene>
<dbReference type="PANTHER" id="PTHR30595:SF6">
    <property type="entry name" value="SCHLAFEN ALBA-2 DOMAIN-CONTAINING PROTEIN"/>
    <property type="match status" value="1"/>
</dbReference>
<dbReference type="InterPro" id="IPR038461">
    <property type="entry name" value="Schlafen_AlbA_2_dom_sf"/>
</dbReference>
<organism evidence="3 4">
    <name type="scientific">Corynebacterium uropygiale</name>
    <dbReference type="NCBI Taxonomy" id="1775911"/>
    <lineage>
        <taxon>Bacteria</taxon>
        <taxon>Bacillati</taxon>
        <taxon>Actinomycetota</taxon>
        <taxon>Actinomycetes</taxon>
        <taxon>Mycobacteriales</taxon>
        <taxon>Corynebacteriaceae</taxon>
        <taxon>Corynebacterium</taxon>
    </lineage>
</organism>
<dbReference type="Gene3D" id="3.30.950.30">
    <property type="entry name" value="Schlafen, AAA domain"/>
    <property type="match status" value="1"/>
</dbReference>
<dbReference type="InterPro" id="IPR036388">
    <property type="entry name" value="WH-like_DNA-bd_sf"/>
</dbReference>
<keyword evidence="4" id="KW-1185">Reference proteome</keyword>
<dbReference type="PANTHER" id="PTHR30595">
    <property type="entry name" value="GLPR-RELATED TRANSCRIPTIONAL REPRESSOR"/>
    <property type="match status" value="1"/>
</dbReference>